<dbReference type="AlphaFoldDB" id="A0A5N6JM86"/>
<feature type="region of interest" description="Disordered" evidence="1">
    <location>
        <begin position="1"/>
        <end position="42"/>
    </location>
</feature>
<evidence type="ECO:0008006" key="4">
    <source>
        <dbReference type="Google" id="ProtNLM"/>
    </source>
</evidence>
<dbReference type="OrthoDB" id="4204700at2759"/>
<sequence>MVLENSSSKEASESFDSIPASDNDPYASAEEGQGQAVGTQTYRIDSSKLPKPLPIFGPLFGYDETLLSKVINLRVQSASKLTNRPLRQDEIDALAFNTAKIIKINSFAPVAGLSAGIYRAIQTAPTFRFPFFQPNLETFNSSVFPHARMPYIKGRQAVIAWHLARGLWYCYIGQWVSKIIIGGYGASVGAVGEMNDPRLKDIIKAKHEEVARTQRNLPSPAGIPRPPMKPGQGQPQTQKAQGYDDASPTGGAEWSGEDNASVTAQTTPQTFPTTKNWPQRKETPAQIPVQEEEKPFDLFDDVSPTSGQGMNTSTTSSQSSQPPSSSGSAWDRIRRGEKPVSNTNTPSSQSQQSGWARIRTNTPKSSNDGMASADSFTFSKTEEERNLAQIEAQKEFDERVEKERRGGDFSGGGDQKRW</sequence>
<evidence type="ECO:0000256" key="1">
    <source>
        <dbReference type="SAM" id="MobiDB-lite"/>
    </source>
</evidence>
<comment type="caution">
    <text evidence="2">The sequence shown here is derived from an EMBL/GenBank/DDBJ whole genome shotgun (WGS) entry which is preliminary data.</text>
</comment>
<accession>A0A5N6JM86</accession>
<feature type="compositionally biased region" description="Low complexity" evidence="1">
    <location>
        <begin position="1"/>
        <end position="17"/>
    </location>
</feature>
<dbReference type="Proteomes" id="UP000326757">
    <property type="component" value="Unassembled WGS sequence"/>
</dbReference>
<protein>
    <recommendedName>
        <fullName evidence="4">Endo-1,3(4)-beta-glucanase</fullName>
    </recommendedName>
</protein>
<feature type="compositionally biased region" description="Basic and acidic residues" evidence="1">
    <location>
        <begin position="380"/>
        <end position="407"/>
    </location>
</feature>
<evidence type="ECO:0000313" key="2">
    <source>
        <dbReference type="EMBL" id="KAB8289471.1"/>
    </source>
</evidence>
<reference evidence="2 3" key="1">
    <citation type="submission" date="2019-06" db="EMBL/GenBank/DDBJ databases">
        <title>Genome Sequence of the Brown Rot Fungal Pathogen Monilinia laxa.</title>
        <authorList>
            <person name="De Miccolis Angelini R.M."/>
            <person name="Landi L."/>
            <person name="Abate D."/>
            <person name="Pollastro S."/>
            <person name="Romanazzi G."/>
            <person name="Faretra F."/>
        </authorList>
    </citation>
    <scope>NUCLEOTIDE SEQUENCE [LARGE SCALE GENOMIC DNA]</scope>
    <source>
        <strain evidence="2 3">Mlax316</strain>
    </source>
</reference>
<feature type="compositionally biased region" description="Gly residues" evidence="1">
    <location>
        <begin position="408"/>
        <end position="418"/>
    </location>
</feature>
<dbReference type="EMBL" id="VIGI01000022">
    <property type="protein sequence ID" value="KAB8289471.1"/>
    <property type="molecule type" value="Genomic_DNA"/>
</dbReference>
<organism evidence="2 3">
    <name type="scientific">Monilinia laxa</name>
    <name type="common">Brown rot fungus</name>
    <name type="synonym">Sclerotinia laxa</name>
    <dbReference type="NCBI Taxonomy" id="61186"/>
    <lineage>
        <taxon>Eukaryota</taxon>
        <taxon>Fungi</taxon>
        <taxon>Dikarya</taxon>
        <taxon>Ascomycota</taxon>
        <taxon>Pezizomycotina</taxon>
        <taxon>Leotiomycetes</taxon>
        <taxon>Helotiales</taxon>
        <taxon>Sclerotiniaceae</taxon>
        <taxon>Monilinia</taxon>
    </lineage>
</organism>
<feature type="compositionally biased region" description="Polar residues" evidence="1">
    <location>
        <begin position="359"/>
        <end position="379"/>
    </location>
</feature>
<gene>
    <name evidence="2" type="ORF">EYC80_010633</name>
</gene>
<evidence type="ECO:0000313" key="3">
    <source>
        <dbReference type="Proteomes" id="UP000326757"/>
    </source>
</evidence>
<name>A0A5N6JM86_MONLA</name>
<keyword evidence="3" id="KW-1185">Reference proteome</keyword>
<proteinExistence type="predicted"/>
<feature type="compositionally biased region" description="Low complexity" evidence="1">
    <location>
        <begin position="305"/>
        <end position="328"/>
    </location>
</feature>
<feature type="region of interest" description="Disordered" evidence="1">
    <location>
        <begin position="210"/>
        <end position="418"/>
    </location>
</feature>
<feature type="compositionally biased region" description="Low complexity" evidence="1">
    <location>
        <begin position="263"/>
        <end position="274"/>
    </location>
</feature>